<evidence type="ECO:0000313" key="2">
    <source>
        <dbReference type="Ensembl" id="ENSLOCP00000000483.1"/>
    </source>
</evidence>
<keyword evidence="3" id="KW-1185">Reference proteome</keyword>
<dbReference type="GeneTree" id="ENSGT00940000163630"/>
<dbReference type="GO" id="GO:0003824">
    <property type="term" value="F:catalytic activity"/>
    <property type="evidence" value="ECO:0007669"/>
    <property type="project" value="InterPro"/>
</dbReference>
<dbReference type="Pfam" id="PF03372">
    <property type="entry name" value="Exo_endo_phos"/>
    <property type="match status" value="1"/>
</dbReference>
<dbReference type="InParanoid" id="W5LWH6"/>
<dbReference type="CDD" id="cd09076">
    <property type="entry name" value="L1-EN"/>
    <property type="match status" value="1"/>
</dbReference>
<dbReference type="Ensembl" id="ENSLOCT00000000483.1">
    <property type="protein sequence ID" value="ENSLOCP00000000483.1"/>
    <property type="gene ID" value="ENSLOCG00000000437.1"/>
</dbReference>
<dbReference type="InterPro" id="IPR000477">
    <property type="entry name" value="RT_dom"/>
</dbReference>
<name>W5LWH6_LEPOC</name>
<feature type="domain" description="Reverse transcriptase" evidence="1">
    <location>
        <begin position="469"/>
        <end position="703"/>
    </location>
</feature>
<dbReference type="InterPro" id="IPR036691">
    <property type="entry name" value="Endo/exonu/phosph_ase_sf"/>
</dbReference>
<dbReference type="Pfam" id="PF00078">
    <property type="entry name" value="RVT_1"/>
    <property type="match status" value="1"/>
</dbReference>
<dbReference type="STRING" id="7918.ENSLOCP00000000483"/>
<accession>W5LWH6</accession>
<dbReference type="SUPFAM" id="SSF56219">
    <property type="entry name" value="DNase I-like"/>
    <property type="match status" value="1"/>
</dbReference>
<dbReference type="InterPro" id="IPR005135">
    <property type="entry name" value="Endo/exonuclease/phosphatase"/>
</dbReference>
<reference evidence="3" key="1">
    <citation type="submission" date="2011-12" db="EMBL/GenBank/DDBJ databases">
        <title>The Draft Genome of Lepisosteus oculatus.</title>
        <authorList>
            <consortium name="The Broad Institute Genome Assembly &amp; Analysis Group"/>
            <consortium name="Computational R&amp;D Group"/>
            <consortium name="and Sequencing Platform"/>
            <person name="Di Palma F."/>
            <person name="Alfoldi J."/>
            <person name="Johnson J."/>
            <person name="Berlin A."/>
            <person name="Gnerre S."/>
            <person name="Jaffe D."/>
            <person name="MacCallum I."/>
            <person name="Young S."/>
            <person name="Walker B.J."/>
            <person name="Lander E.S."/>
            <person name="Lindblad-Toh K."/>
        </authorList>
    </citation>
    <scope>NUCLEOTIDE SEQUENCE [LARGE SCALE GENOMIC DNA]</scope>
</reference>
<reference evidence="2" key="3">
    <citation type="submission" date="2025-09" db="UniProtKB">
        <authorList>
            <consortium name="Ensembl"/>
        </authorList>
    </citation>
    <scope>IDENTIFICATION</scope>
</reference>
<organism evidence="2 3">
    <name type="scientific">Lepisosteus oculatus</name>
    <name type="common">Spotted gar</name>
    <dbReference type="NCBI Taxonomy" id="7918"/>
    <lineage>
        <taxon>Eukaryota</taxon>
        <taxon>Metazoa</taxon>
        <taxon>Chordata</taxon>
        <taxon>Craniata</taxon>
        <taxon>Vertebrata</taxon>
        <taxon>Euteleostomi</taxon>
        <taxon>Actinopterygii</taxon>
        <taxon>Neopterygii</taxon>
        <taxon>Holostei</taxon>
        <taxon>Semionotiformes</taxon>
        <taxon>Lepisosteidae</taxon>
        <taxon>Lepisosteus</taxon>
    </lineage>
</organism>
<dbReference type="CDD" id="cd01650">
    <property type="entry name" value="RT_nLTR_like"/>
    <property type="match status" value="1"/>
</dbReference>
<proteinExistence type="predicted"/>
<reference evidence="2" key="2">
    <citation type="submission" date="2025-08" db="UniProtKB">
        <authorList>
            <consortium name="Ensembl"/>
        </authorList>
    </citation>
    <scope>IDENTIFICATION</scope>
</reference>
<evidence type="ECO:0000259" key="1">
    <source>
        <dbReference type="PROSITE" id="PS50878"/>
    </source>
</evidence>
<dbReference type="PANTHER" id="PTHR31635">
    <property type="entry name" value="REVERSE TRANSCRIPTASE DOMAIN-CONTAINING PROTEIN-RELATED"/>
    <property type="match status" value="1"/>
</dbReference>
<dbReference type="SUPFAM" id="SSF56672">
    <property type="entry name" value="DNA/RNA polymerases"/>
    <property type="match status" value="1"/>
</dbReference>
<dbReference type="OMA" id="PREECAG"/>
<dbReference type="eggNOG" id="KOG1075">
    <property type="taxonomic scope" value="Eukaryota"/>
</dbReference>
<dbReference type="Gene3D" id="3.60.10.10">
    <property type="entry name" value="Endonuclease/exonuclease/phosphatase"/>
    <property type="match status" value="1"/>
</dbReference>
<dbReference type="InterPro" id="IPR043502">
    <property type="entry name" value="DNA/RNA_pol_sf"/>
</dbReference>
<protein>
    <recommendedName>
        <fullName evidence="1">Reverse transcriptase domain-containing protein</fullName>
    </recommendedName>
</protein>
<dbReference type="PROSITE" id="PS50878">
    <property type="entry name" value="RT_POL"/>
    <property type="match status" value="1"/>
</dbReference>
<dbReference type="Proteomes" id="UP000018468">
    <property type="component" value="Unassembled WGS sequence"/>
</dbReference>
<evidence type="ECO:0000313" key="3">
    <source>
        <dbReference type="Proteomes" id="UP000018468"/>
    </source>
</evidence>
<dbReference type="HOGENOM" id="CLU_000680_1_3_1"/>
<sequence>MTLTICSVNVRGLRNRVKRLAIFQSLRSLRCSVFFLQEAHVRDKNFSNDWHCGQSVWGIGSAHSAGVGILLNDNSLCVVNSFVGIPGRVLVLDADRYDKKYRFICIYAPSQRLERKDFFASLEPLCITNRFVFLCGDCNVDLDTDPDFSVTALRDLVKHFCLADGFRSLFPRVSGATWRNSRGCARWLDYVFLESSLAVVDAGIVPSFLTDHDMLWVKVNDGNPSFGPGYWKLNVSILGDAKFCSAVRALIQSWFDLKPLYPSLRAWWDYLKVKIKTFTIAYCKHKSSLRKREHRRLQCNLEEYYVQFNKAGAAQARARLKDFYIEEARKYLIRLQDRYTEETETCSAYFFSQVKQQQKKRAISELFVADGKLVRSPKGLIDTFESFYTLLFQKLKGVDVSVRDKLLDCVSEKINCEAELDGPLTAAEIKKAMLGLHRGTVPGVDGLPTDFYRVFWEWLEPILKDVFEEILQRGRMGVTMRTSILPLIYKKKGDKTKLGQRLRKIMMHLVDQDQTCGVSGRKIRWNLQLIRDILAWVEDRSSPLMLVSLDQNKAFDRVNHDALWIILKKMGLKEKLISWIQILYAKVETRVCVNGRLGGAIPIKCGVRQGCPLSPLLYVLYIEPFLERIRRDPDISGVVVPGSKGLQAKIAAYAEDITLFLSTNESLRKVLEIVYYFAAGMGSMLNQSKSMIKYFGTWKNRSDVVGGLTATAGPVKVLRIQFHGENTARLNWEERLVKVKQKLGLWQKRSLTLLGKTLVIKVDVMPLLFHLAVVYPMPARMRKMTRTVFSFIWGQKYEYIRRKDMYRLIEEGGREVPDIPLKL</sequence>
<dbReference type="AlphaFoldDB" id="W5LWH6"/>
<dbReference type="PANTHER" id="PTHR31635:SF196">
    <property type="entry name" value="REVERSE TRANSCRIPTASE DOMAIN-CONTAINING PROTEIN-RELATED"/>
    <property type="match status" value="1"/>
</dbReference>